<proteinExistence type="predicted"/>
<dbReference type="EMBL" id="LRRD01000057">
    <property type="protein sequence ID" value="KXW57462.1"/>
    <property type="molecule type" value="Genomic_DNA"/>
</dbReference>
<evidence type="ECO:0000313" key="1">
    <source>
        <dbReference type="EMBL" id="KXW57462.1"/>
    </source>
</evidence>
<reference evidence="1 2" key="1">
    <citation type="submission" date="2016-01" db="EMBL/GenBank/DDBJ databases">
        <title>Genome sequence of the acidophilic iron oxidising Ferrovum strain Z-31.</title>
        <authorList>
            <person name="Poehlein A."/>
            <person name="Ullrich S.R."/>
            <person name="Schloemann M."/>
            <person name="Muehling M."/>
            <person name="Daniel R."/>
        </authorList>
    </citation>
    <scope>NUCLEOTIDE SEQUENCE [LARGE SCALE GENOMIC DNA]</scope>
    <source>
        <strain evidence="1 2">Z-31</strain>
    </source>
</reference>
<evidence type="ECO:0000313" key="2">
    <source>
        <dbReference type="Proteomes" id="UP000075653"/>
    </source>
</evidence>
<gene>
    <name evidence="1" type="ORF">FEMY_19970</name>
</gene>
<keyword evidence="2" id="KW-1185">Reference proteome</keyword>
<comment type="caution">
    <text evidence="1">The sequence shown here is derived from an EMBL/GenBank/DDBJ whole genome shotgun (WGS) entry which is preliminary data.</text>
</comment>
<sequence>MQGVGFLADLVRFQNVHHALHGLGNGVVLGKTVPLEQGIKDRSGDQVLGQHFSDLTIADAVVQIRAQLTGKGRKGFPFQGVVRALQNPGNAVDVGIGNLGNIVGPFFPVVAVPHLLDQFGIDGPFNFSDLELKFALIFVGIPLGRRFANGKTTFPRLAVGFSLGFFLLLLDFVGDGDDFHLPRITASQIRFIDHGIKTVIVRAQSL</sequence>
<organism evidence="1 2">
    <name type="scientific">Ferrovum myxofaciens</name>
    <dbReference type="NCBI Taxonomy" id="416213"/>
    <lineage>
        <taxon>Bacteria</taxon>
        <taxon>Pseudomonadati</taxon>
        <taxon>Pseudomonadota</taxon>
        <taxon>Betaproteobacteria</taxon>
        <taxon>Ferrovales</taxon>
        <taxon>Ferrovaceae</taxon>
        <taxon>Ferrovum</taxon>
    </lineage>
</organism>
<protein>
    <submittedName>
        <fullName evidence="1">Uncharacterized protein</fullName>
    </submittedName>
</protein>
<dbReference type="Proteomes" id="UP000075653">
    <property type="component" value="Unassembled WGS sequence"/>
</dbReference>
<dbReference type="AlphaFoldDB" id="A0A149VW65"/>
<name>A0A149VW65_9PROT</name>
<accession>A0A149VW65</accession>